<evidence type="ECO:0000256" key="1">
    <source>
        <dbReference type="SAM" id="MobiDB-lite"/>
    </source>
</evidence>
<sequence>MQVRHEDPREGRHRQPGPHELGDGPAPGVDHVGAAVDDQRGRDAGPGGERRRPARGAEQDEVRAAMAGQPPAGRGLRSGRGLRGGCGEARERRGATAENGGAEDRPAPGGAGRRGGLSPPDRG</sequence>
<keyword evidence="3" id="KW-1185">Reference proteome</keyword>
<dbReference type="Proteomes" id="UP000680206">
    <property type="component" value="Unassembled WGS sequence"/>
</dbReference>
<dbReference type="RefSeq" id="WP_208235641.1">
    <property type="nucleotide sequence ID" value="NZ_JAGEPF010000001.1"/>
</dbReference>
<evidence type="ECO:0000313" key="3">
    <source>
        <dbReference type="Proteomes" id="UP000680206"/>
    </source>
</evidence>
<accession>A0ABS3RHJ7</accession>
<feature type="compositionally biased region" description="Basic and acidic residues" evidence="1">
    <location>
        <begin position="37"/>
        <end position="63"/>
    </location>
</feature>
<proteinExistence type="predicted"/>
<feature type="compositionally biased region" description="Gly residues" evidence="1">
    <location>
        <begin position="76"/>
        <end position="87"/>
    </location>
</feature>
<dbReference type="EMBL" id="JAGEPF010000001">
    <property type="protein sequence ID" value="MBO2456033.1"/>
    <property type="molecule type" value="Genomic_DNA"/>
</dbReference>
<gene>
    <name evidence="2" type="ORF">J4709_00340</name>
</gene>
<organism evidence="2 3">
    <name type="scientific">Actinomadura violacea</name>
    <dbReference type="NCBI Taxonomy" id="2819934"/>
    <lineage>
        <taxon>Bacteria</taxon>
        <taxon>Bacillati</taxon>
        <taxon>Actinomycetota</taxon>
        <taxon>Actinomycetes</taxon>
        <taxon>Streptosporangiales</taxon>
        <taxon>Thermomonosporaceae</taxon>
        <taxon>Actinomadura</taxon>
    </lineage>
</organism>
<name>A0ABS3RHJ7_9ACTN</name>
<evidence type="ECO:0000313" key="2">
    <source>
        <dbReference type="EMBL" id="MBO2456033.1"/>
    </source>
</evidence>
<reference evidence="2 3" key="1">
    <citation type="submission" date="2021-03" db="EMBL/GenBank/DDBJ databases">
        <title>Actinomadura violae sp. nov., isolated from lichen in Thailand.</title>
        <authorList>
            <person name="Kanchanasin P."/>
            <person name="Saeng-In P."/>
            <person name="Phongsopitanun W."/>
            <person name="Yuki M."/>
            <person name="Kudo T."/>
            <person name="Ohkuma M."/>
            <person name="Tanasupawat S."/>
        </authorList>
    </citation>
    <scope>NUCLEOTIDE SEQUENCE [LARGE SCALE GENOMIC DNA]</scope>
    <source>
        <strain evidence="2 3">LCR2-06</strain>
    </source>
</reference>
<feature type="region of interest" description="Disordered" evidence="1">
    <location>
        <begin position="1"/>
        <end position="123"/>
    </location>
</feature>
<comment type="caution">
    <text evidence="2">The sequence shown here is derived from an EMBL/GenBank/DDBJ whole genome shotgun (WGS) entry which is preliminary data.</text>
</comment>
<protein>
    <submittedName>
        <fullName evidence="2">Uncharacterized protein</fullName>
    </submittedName>
</protein>
<feature type="compositionally biased region" description="Basic and acidic residues" evidence="1">
    <location>
        <begin position="1"/>
        <end position="10"/>
    </location>
</feature>